<accession>A0A3Q9FUL7</accession>
<dbReference type="KEGG" id="fll:EI427_24950"/>
<dbReference type="InterPro" id="IPR000878">
    <property type="entry name" value="4pyrrol_Mease"/>
</dbReference>
<dbReference type="Pfam" id="PF00590">
    <property type="entry name" value="TP_methylase"/>
    <property type="match status" value="1"/>
</dbReference>
<dbReference type="NCBIfam" id="TIGR01467">
    <property type="entry name" value="cobI_cbiL"/>
    <property type="match status" value="1"/>
</dbReference>
<feature type="domain" description="Tetrapyrrole methylase" evidence="8">
    <location>
        <begin position="5"/>
        <end position="215"/>
    </location>
</feature>
<keyword evidence="3" id="KW-0169">Cobalamin biosynthesis</keyword>
<dbReference type="InterPro" id="IPR014777">
    <property type="entry name" value="4pyrrole_Mease_sub1"/>
</dbReference>
<evidence type="ECO:0000256" key="6">
    <source>
        <dbReference type="ARBA" id="ARBA00022691"/>
    </source>
</evidence>
<dbReference type="PANTHER" id="PTHR43467">
    <property type="entry name" value="COBALT-PRECORRIN-2 C(20)-METHYLTRANSFERASE"/>
    <property type="match status" value="1"/>
</dbReference>
<dbReference type="Gene3D" id="3.30.950.10">
    <property type="entry name" value="Methyltransferase, Cobalt-precorrin-4 Transmethylase, Domain 2"/>
    <property type="match status" value="1"/>
</dbReference>
<keyword evidence="6" id="KW-0949">S-adenosyl-L-methionine</keyword>
<comment type="pathway">
    <text evidence="1">Cofactor biosynthesis; adenosylcobalamin biosynthesis.</text>
</comment>
<dbReference type="EC" id="2.1.1.130" evidence="9"/>
<evidence type="ECO:0000256" key="4">
    <source>
        <dbReference type="ARBA" id="ARBA00022603"/>
    </source>
</evidence>
<dbReference type="UniPathway" id="UPA00148"/>
<dbReference type="PANTHER" id="PTHR43467:SF2">
    <property type="entry name" value="COBALT-PRECORRIN-2 C(20)-METHYLTRANSFERASE"/>
    <property type="match status" value="1"/>
</dbReference>
<evidence type="ECO:0000256" key="7">
    <source>
        <dbReference type="PIRNR" id="PIRNR036427"/>
    </source>
</evidence>
<evidence type="ECO:0000313" key="9">
    <source>
        <dbReference type="EMBL" id="AZQ65463.1"/>
    </source>
</evidence>
<dbReference type="InterPro" id="IPR006364">
    <property type="entry name" value="CobI/CbiL/CobIJ_dom"/>
</dbReference>
<dbReference type="GO" id="GO:0009236">
    <property type="term" value="P:cobalamin biosynthetic process"/>
    <property type="evidence" value="ECO:0007669"/>
    <property type="project" value="UniProtKB-UniRule"/>
</dbReference>
<dbReference type="EMBL" id="CP034563">
    <property type="protein sequence ID" value="AZQ65463.1"/>
    <property type="molecule type" value="Genomic_DNA"/>
</dbReference>
<dbReference type="AlphaFoldDB" id="A0A3Q9FUL7"/>
<evidence type="ECO:0000256" key="1">
    <source>
        <dbReference type="ARBA" id="ARBA00004953"/>
    </source>
</evidence>
<name>A0A3Q9FUL7_9BACT</name>
<evidence type="ECO:0000256" key="2">
    <source>
        <dbReference type="ARBA" id="ARBA00005879"/>
    </source>
</evidence>
<dbReference type="SUPFAM" id="SSF53790">
    <property type="entry name" value="Tetrapyrrole methylase"/>
    <property type="match status" value="1"/>
</dbReference>
<dbReference type="InterPro" id="IPR014776">
    <property type="entry name" value="4pyrrole_Mease_sub2"/>
</dbReference>
<dbReference type="PROSITE" id="PS00839">
    <property type="entry name" value="SUMT_1"/>
    <property type="match status" value="1"/>
</dbReference>
<evidence type="ECO:0000313" key="10">
    <source>
        <dbReference type="Proteomes" id="UP000267268"/>
    </source>
</evidence>
<gene>
    <name evidence="9" type="primary">cobI</name>
    <name evidence="9" type="ORF">EI427_24950</name>
</gene>
<keyword evidence="10" id="KW-1185">Reference proteome</keyword>
<protein>
    <submittedName>
        <fullName evidence="9">Precorrin-2 C(20)-methyltransferase</fullName>
        <ecNumber evidence="9">2.1.1.130</ecNumber>
    </submittedName>
</protein>
<dbReference type="RefSeq" id="WP_126620200.1">
    <property type="nucleotide sequence ID" value="NZ_CP034563.1"/>
</dbReference>
<evidence type="ECO:0000259" key="8">
    <source>
        <dbReference type="Pfam" id="PF00590"/>
    </source>
</evidence>
<dbReference type="InterPro" id="IPR012382">
    <property type="entry name" value="CobI/CbiL"/>
</dbReference>
<dbReference type="GO" id="GO:0032259">
    <property type="term" value="P:methylation"/>
    <property type="evidence" value="ECO:0007669"/>
    <property type="project" value="UniProtKB-KW"/>
</dbReference>
<dbReference type="Gene3D" id="3.40.1010.10">
    <property type="entry name" value="Cobalt-precorrin-4 Transmethylase, Domain 1"/>
    <property type="match status" value="1"/>
</dbReference>
<evidence type="ECO:0000256" key="3">
    <source>
        <dbReference type="ARBA" id="ARBA00022573"/>
    </source>
</evidence>
<evidence type="ECO:0000256" key="5">
    <source>
        <dbReference type="ARBA" id="ARBA00022679"/>
    </source>
</evidence>
<comment type="similarity">
    <text evidence="2 7">Belongs to the precorrin methyltransferase family.</text>
</comment>
<dbReference type="CDD" id="cd11645">
    <property type="entry name" value="Precorrin_2_C20_MT"/>
    <property type="match status" value="1"/>
</dbReference>
<dbReference type="InterPro" id="IPR035996">
    <property type="entry name" value="4pyrrol_Methylase_sf"/>
</dbReference>
<dbReference type="Proteomes" id="UP000267268">
    <property type="component" value="Chromosome 2"/>
</dbReference>
<dbReference type="InterPro" id="IPR003043">
    <property type="entry name" value="Uropor_MeTrfase_CS"/>
</dbReference>
<dbReference type="OrthoDB" id="9815856at2"/>
<sequence length="237" mass="26643">MKKGKIYGISLGPGDPDLITVKGLKTLQAVDKIYYPGSLHKDGIKKSYSLQVLDNYDLDQEKLNGFYLNMTIDRIHVDAVYENTFQQIKIDYNNGLHVAVVSEGDLSTYSSFSYLLEKFQKENLEVVLVPGITSFHLGAAVIQKPLALLNQTIKVLPMLQSSKDLEEALQGSDTVVLMKIKSSLKYIVPLLSTKAISFTYCEKLGTEDQFITSSLNEIQEREIPYFSLLIIKQTNYS</sequence>
<dbReference type="GO" id="GO:0030788">
    <property type="term" value="F:precorrin-2 C20-methyltransferase activity"/>
    <property type="evidence" value="ECO:0007669"/>
    <property type="project" value="UniProtKB-EC"/>
</dbReference>
<proteinExistence type="inferred from homology"/>
<dbReference type="PIRSF" id="PIRSF036427">
    <property type="entry name" value="Precrrn-2_mtase"/>
    <property type="match status" value="1"/>
</dbReference>
<keyword evidence="5 9" id="KW-0808">Transferase</keyword>
<keyword evidence="4 9" id="KW-0489">Methyltransferase</keyword>
<reference evidence="9 10" key="1">
    <citation type="submission" date="2018-12" db="EMBL/GenBank/DDBJ databases">
        <title>Flammeovirga pectinis sp. nov., isolated from the gut of the Korean scallop, Patinopecten yessoensis.</title>
        <authorList>
            <person name="Bae J.-W."/>
            <person name="Jeong Y.-S."/>
            <person name="Kang W."/>
        </authorList>
    </citation>
    <scope>NUCLEOTIDE SEQUENCE [LARGE SCALE GENOMIC DNA]</scope>
    <source>
        <strain evidence="9 10">L12M1</strain>
    </source>
</reference>
<organism evidence="9 10">
    <name type="scientific">Flammeovirga pectinis</name>
    <dbReference type="NCBI Taxonomy" id="2494373"/>
    <lineage>
        <taxon>Bacteria</taxon>
        <taxon>Pseudomonadati</taxon>
        <taxon>Bacteroidota</taxon>
        <taxon>Cytophagia</taxon>
        <taxon>Cytophagales</taxon>
        <taxon>Flammeovirgaceae</taxon>
        <taxon>Flammeovirga</taxon>
    </lineage>
</organism>